<dbReference type="EMBL" id="JBHSWV010000063">
    <property type="protein sequence ID" value="MFC6764245.1"/>
    <property type="molecule type" value="Genomic_DNA"/>
</dbReference>
<protein>
    <submittedName>
        <fullName evidence="2">Cobalamin cluster protein</fullName>
    </submittedName>
</protein>
<accession>A0ABD5SME6</accession>
<feature type="non-terminal residue" evidence="2">
    <location>
        <position position="1"/>
    </location>
</feature>
<keyword evidence="1" id="KW-1133">Transmembrane helix</keyword>
<keyword evidence="1" id="KW-0812">Transmembrane</keyword>
<comment type="caution">
    <text evidence="2">The sequence shown here is derived from an EMBL/GenBank/DDBJ whole genome shotgun (WGS) entry which is preliminary data.</text>
</comment>
<organism evidence="2 3">
    <name type="scientific">Natrinema soli</name>
    <dbReference type="NCBI Taxonomy" id="1930624"/>
    <lineage>
        <taxon>Archaea</taxon>
        <taxon>Methanobacteriati</taxon>
        <taxon>Methanobacteriota</taxon>
        <taxon>Stenosarchaea group</taxon>
        <taxon>Halobacteria</taxon>
        <taxon>Halobacteriales</taxon>
        <taxon>Natrialbaceae</taxon>
        <taxon>Natrinema</taxon>
    </lineage>
</organism>
<dbReference type="Proteomes" id="UP001596383">
    <property type="component" value="Unassembled WGS sequence"/>
</dbReference>
<evidence type="ECO:0000256" key="1">
    <source>
        <dbReference type="SAM" id="Phobius"/>
    </source>
</evidence>
<gene>
    <name evidence="2" type="ORF">ACFQE6_04040</name>
</gene>
<name>A0ABD5SME6_9EURY</name>
<reference evidence="2 3" key="1">
    <citation type="journal article" date="2019" name="Int. J. Syst. Evol. Microbiol.">
        <title>The Global Catalogue of Microorganisms (GCM) 10K type strain sequencing project: providing services to taxonomists for standard genome sequencing and annotation.</title>
        <authorList>
            <consortium name="The Broad Institute Genomics Platform"/>
            <consortium name="The Broad Institute Genome Sequencing Center for Infectious Disease"/>
            <person name="Wu L."/>
            <person name="Ma J."/>
        </authorList>
    </citation>
    <scope>NUCLEOTIDE SEQUENCE [LARGE SCALE GENOMIC DNA]</scope>
    <source>
        <strain evidence="2 3">LMG 29247</strain>
    </source>
</reference>
<evidence type="ECO:0000313" key="3">
    <source>
        <dbReference type="Proteomes" id="UP001596383"/>
    </source>
</evidence>
<keyword evidence="1" id="KW-0472">Membrane</keyword>
<sequence length="50" mass="5417">PADLVAAFRGLTVLSQAALWFLVAGCFGWLRPRSDGRSAAEQREELLSSP</sequence>
<keyword evidence="3" id="KW-1185">Reference proteome</keyword>
<evidence type="ECO:0000313" key="2">
    <source>
        <dbReference type="EMBL" id="MFC6764245.1"/>
    </source>
</evidence>
<dbReference type="AlphaFoldDB" id="A0ABD5SME6"/>
<proteinExistence type="predicted"/>
<feature type="transmembrane region" description="Helical" evidence="1">
    <location>
        <begin position="6"/>
        <end position="30"/>
    </location>
</feature>